<keyword evidence="3" id="KW-1185">Reference proteome</keyword>
<protein>
    <submittedName>
        <fullName evidence="2">Uncharacterized conserved protein, DUF58 family, contains vWF domain</fullName>
    </submittedName>
</protein>
<gene>
    <name evidence="2" type="ORF">SAMN05216270_112143</name>
</gene>
<feature type="domain" description="DUF58" evidence="1">
    <location>
        <begin position="197"/>
        <end position="353"/>
    </location>
</feature>
<sequence length="414" mass="44897">MELTGRGKTLLAVSVVVGLTALAVGEGDLLRAALLAAVAPLGGLVMLRWTRPTLESNRVLNPAQVEAGQATQVRLGIQNTGARRPPALMLEDRIPYRLGNRPRLVLEKLAPGARSVVNYTITPGTRGAYELGPLTVRTADPFGLAVSVQEFPVTTELIVTPRIQRLRSLVLPGGAGMSSGESAAHAVAITGNDDIAVREYRHGDDMRRVHWKASAHRGQLMVRREEQPWENNAAILLDVRRGAHRGELSSFEWMVDASASAMVRLARDGIDPWLITSHRDFECRQGDYSQAMRYLATVAAAPEAPVGHMVEKAQRARSVSGVVAFLGHLTPEEAASLGRLAKRGGHCTAMVVDPVRWIPKAPTSRVDPREQAFAQQHAAAVNTLANAGWQVIPVVAGTELRRVWNRLGAWRTLA</sequence>
<reference evidence="3" key="1">
    <citation type="submission" date="2016-10" db="EMBL/GenBank/DDBJ databases">
        <authorList>
            <person name="Varghese N."/>
            <person name="Submissions S."/>
        </authorList>
    </citation>
    <scope>NUCLEOTIDE SEQUENCE [LARGE SCALE GENOMIC DNA]</scope>
    <source>
        <strain evidence="3">CGMCC 4.3516</strain>
    </source>
</reference>
<dbReference type="PANTHER" id="PTHR34351">
    <property type="entry name" value="SLR1927 PROTEIN-RELATED"/>
    <property type="match status" value="1"/>
</dbReference>
<dbReference type="STRING" id="58114.SAMN05216270_112143"/>
<evidence type="ECO:0000313" key="3">
    <source>
        <dbReference type="Proteomes" id="UP000198949"/>
    </source>
</evidence>
<dbReference type="OrthoDB" id="9812729at2"/>
<accession>A0A1G7A4S6</accession>
<proteinExistence type="predicted"/>
<dbReference type="Pfam" id="PF01882">
    <property type="entry name" value="DUF58"/>
    <property type="match status" value="1"/>
</dbReference>
<dbReference type="EMBL" id="FNAD01000012">
    <property type="protein sequence ID" value="SDE09643.1"/>
    <property type="molecule type" value="Genomic_DNA"/>
</dbReference>
<dbReference type="PANTHER" id="PTHR34351:SF1">
    <property type="entry name" value="SLR1927 PROTEIN"/>
    <property type="match status" value="1"/>
</dbReference>
<name>A0A1G7A4S6_9ACTN</name>
<dbReference type="InterPro" id="IPR002881">
    <property type="entry name" value="DUF58"/>
</dbReference>
<dbReference type="RefSeq" id="WP_091038803.1">
    <property type="nucleotide sequence ID" value="NZ_FNAD01000012.1"/>
</dbReference>
<dbReference type="Proteomes" id="UP000198949">
    <property type="component" value="Unassembled WGS sequence"/>
</dbReference>
<organism evidence="2 3">
    <name type="scientific">Glycomyces harbinensis</name>
    <dbReference type="NCBI Taxonomy" id="58114"/>
    <lineage>
        <taxon>Bacteria</taxon>
        <taxon>Bacillati</taxon>
        <taxon>Actinomycetota</taxon>
        <taxon>Actinomycetes</taxon>
        <taxon>Glycomycetales</taxon>
        <taxon>Glycomycetaceae</taxon>
        <taxon>Glycomyces</taxon>
    </lineage>
</organism>
<evidence type="ECO:0000259" key="1">
    <source>
        <dbReference type="Pfam" id="PF01882"/>
    </source>
</evidence>
<evidence type="ECO:0000313" key="2">
    <source>
        <dbReference type="EMBL" id="SDE09643.1"/>
    </source>
</evidence>
<dbReference type="AlphaFoldDB" id="A0A1G7A4S6"/>